<dbReference type="InterPro" id="IPR039535">
    <property type="entry name" value="ASST-like"/>
</dbReference>
<sequence length="545" mass="60643">MKVDRLVSLAALFSTSLADWQFRSRPDLAPPHLNITIPAEGRTEKGYLFVAPFAGQEDTAAAQYGPRQAGPYIFSDNGDLVWSGYGYYSIWATNFQRVSWNGRHVLACFEGDHNPNYGHGHGHTTFLDEHYETVRELRAGRHKLTDKHEFREVGGKTGLIQIYQPVPRDLSKYAKRPSQQWIVNAIFQELDLDTGDVLFEWSSLDHVSPDESVLPIDSGLGQAGSGYNSSDAWDYFHINSVDKDTAGNYLISARDACSVHKINGTDGSIIWRLDGKRSDFKLGKGVKFCFQHHARFLEQYDDIETISLYDNSAHGTESGKGKQVHTAETSSGKILKLNTTSWTAQLVQGYYPPDGLLSKSQGSTQVLPNKNVLINWGSEGAVTEYLPNGTAIFHAYMDSGALGKGVQNYRAYRYEWTGLPYEEPAIASFYDSTGTSIYVSWNGDTETKVWRFIELADDGEEGVVLGEVERVGFETVLRIDDDGYRTVGRVSAVALDASSKVLRGTEFVQALQKVDPVSLVEEAGAETDIPVYQQPLREWSGVRQT</sequence>
<accession>M2XKL4</accession>
<evidence type="ECO:0000256" key="1">
    <source>
        <dbReference type="SAM" id="SignalP"/>
    </source>
</evidence>
<evidence type="ECO:0000313" key="2">
    <source>
        <dbReference type="EMBL" id="EME43037.1"/>
    </source>
</evidence>
<dbReference type="Proteomes" id="UP000016933">
    <property type="component" value="Unassembled WGS sequence"/>
</dbReference>
<reference evidence="2 3" key="2">
    <citation type="journal article" date="2012" name="PLoS Pathog.">
        <title>Diverse lifestyles and strategies of plant pathogenesis encoded in the genomes of eighteen Dothideomycetes fungi.</title>
        <authorList>
            <person name="Ohm R.A."/>
            <person name="Feau N."/>
            <person name="Henrissat B."/>
            <person name="Schoch C.L."/>
            <person name="Horwitz B.A."/>
            <person name="Barry K.W."/>
            <person name="Condon B.J."/>
            <person name="Copeland A.C."/>
            <person name="Dhillon B."/>
            <person name="Glaser F."/>
            <person name="Hesse C.N."/>
            <person name="Kosti I."/>
            <person name="LaButti K."/>
            <person name="Lindquist E.A."/>
            <person name="Lucas S."/>
            <person name="Salamov A.A."/>
            <person name="Bradshaw R.E."/>
            <person name="Ciuffetti L."/>
            <person name="Hamelin R.C."/>
            <person name="Kema G.H.J."/>
            <person name="Lawrence C."/>
            <person name="Scott J.A."/>
            <person name="Spatafora J.W."/>
            <person name="Turgeon B.G."/>
            <person name="de Wit P.J.G.M."/>
            <person name="Zhong S."/>
            <person name="Goodwin S.B."/>
            <person name="Grigoriev I.V."/>
        </authorList>
    </citation>
    <scope>NUCLEOTIDE SEQUENCE [LARGE SCALE GENOMIC DNA]</scope>
    <source>
        <strain evidence="3">NZE10 / CBS 128990</strain>
    </source>
</reference>
<evidence type="ECO:0008006" key="4">
    <source>
        <dbReference type="Google" id="ProtNLM"/>
    </source>
</evidence>
<dbReference type="OMA" id="HAYMDSG"/>
<dbReference type="PANTHER" id="PTHR35340">
    <property type="entry name" value="PQQ ENZYME REPEAT PROTEIN-RELATED"/>
    <property type="match status" value="1"/>
</dbReference>
<evidence type="ECO:0000313" key="3">
    <source>
        <dbReference type="Proteomes" id="UP000016933"/>
    </source>
</evidence>
<gene>
    <name evidence="2" type="ORF">DOTSEDRAFT_173641</name>
</gene>
<reference evidence="3" key="1">
    <citation type="journal article" date="2012" name="PLoS Genet.">
        <title>The genomes of the fungal plant pathogens Cladosporium fulvum and Dothistroma septosporum reveal adaptation to different hosts and lifestyles but also signatures of common ancestry.</title>
        <authorList>
            <person name="de Wit P.J.G.M."/>
            <person name="van der Burgt A."/>
            <person name="Oekmen B."/>
            <person name="Stergiopoulos I."/>
            <person name="Abd-Elsalam K.A."/>
            <person name="Aerts A.L."/>
            <person name="Bahkali A.H."/>
            <person name="Beenen H.G."/>
            <person name="Chettri P."/>
            <person name="Cox M.P."/>
            <person name="Datema E."/>
            <person name="de Vries R.P."/>
            <person name="Dhillon B."/>
            <person name="Ganley A.R."/>
            <person name="Griffiths S.A."/>
            <person name="Guo Y."/>
            <person name="Hamelin R.C."/>
            <person name="Henrissat B."/>
            <person name="Kabir M.S."/>
            <person name="Jashni M.K."/>
            <person name="Kema G."/>
            <person name="Klaubauf S."/>
            <person name="Lapidus A."/>
            <person name="Levasseur A."/>
            <person name="Lindquist E."/>
            <person name="Mehrabi R."/>
            <person name="Ohm R.A."/>
            <person name="Owen T.J."/>
            <person name="Salamov A."/>
            <person name="Schwelm A."/>
            <person name="Schijlen E."/>
            <person name="Sun H."/>
            <person name="van den Burg H.A."/>
            <person name="van Ham R.C.H.J."/>
            <person name="Zhang S."/>
            <person name="Goodwin S.B."/>
            <person name="Grigoriev I.V."/>
            <person name="Collemare J."/>
            <person name="Bradshaw R.E."/>
        </authorList>
    </citation>
    <scope>NUCLEOTIDE SEQUENCE [LARGE SCALE GENOMIC DNA]</scope>
    <source>
        <strain evidence="3">NZE10 / CBS 128990</strain>
    </source>
</reference>
<keyword evidence="3" id="KW-1185">Reference proteome</keyword>
<dbReference type="OrthoDB" id="5427350at2759"/>
<dbReference type="PANTHER" id="PTHR35340:SF9">
    <property type="entry name" value="ASST-DOMAIN-CONTAINING PROTEIN"/>
    <property type="match status" value="1"/>
</dbReference>
<feature type="chain" id="PRO_5004029307" description="ASST-domain-containing protein" evidence="1">
    <location>
        <begin position="19"/>
        <end position="545"/>
    </location>
</feature>
<dbReference type="eggNOG" id="ENOG502SI9I">
    <property type="taxonomic scope" value="Eukaryota"/>
</dbReference>
<protein>
    <recommendedName>
        <fullName evidence="4">ASST-domain-containing protein</fullName>
    </recommendedName>
</protein>
<keyword evidence="1" id="KW-0732">Signal</keyword>
<dbReference type="EMBL" id="KB446540">
    <property type="protein sequence ID" value="EME43037.1"/>
    <property type="molecule type" value="Genomic_DNA"/>
</dbReference>
<proteinExistence type="predicted"/>
<feature type="signal peptide" evidence="1">
    <location>
        <begin position="1"/>
        <end position="18"/>
    </location>
</feature>
<dbReference type="Pfam" id="PF14269">
    <property type="entry name" value="Arylsulfotran_2"/>
    <property type="match status" value="1"/>
</dbReference>
<dbReference type="HOGENOM" id="CLU_018249_1_0_1"/>
<dbReference type="AlphaFoldDB" id="M2XKL4"/>
<organism evidence="2 3">
    <name type="scientific">Dothistroma septosporum (strain NZE10 / CBS 128990)</name>
    <name type="common">Red band needle blight fungus</name>
    <name type="synonym">Mycosphaerella pini</name>
    <dbReference type="NCBI Taxonomy" id="675120"/>
    <lineage>
        <taxon>Eukaryota</taxon>
        <taxon>Fungi</taxon>
        <taxon>Dikarya</taxon>
        <taxon>Ascomycota</taxon>
        <taxon>Pezizomycotina</taxon>
        <taxon>Dothideomycetes</taxon>
        <taxon>Dothideomycetidae</taxon>
        <taxon>Mycosphaerellales</taxon>
        <taxon>Mycosphaerellaceae</taxon>
        <taxon>Dothistroma</taxon>
    </lineage>
</organism>
<dbReference type="InterPro" id="IPR053143">
    <property type="entry name" value="Arylsulfate_ST"/>
</dbReference>
<name>M2XKL4_DOTSN</name>